<protein>
    <submittedName>
        <fullName evidence="1">Uncharacterized protein</fullName>
    </submittedName>
</protein>
<dbReference type="AlphaFoldDB" id="C4J893"/>
<accession>C4J893</accession>
<organism evidence="1">
    <name type="scientific">Zea mays</name>
    <name type="common">Maize</name>
    <dbReference type="NCBI Taxonomy" id="4577"/>
    <lineage>
        <taxon>Eukaryota</taxon>
        <taxon>Viridiplantae</taxon>
        <taxon>Streptophyta</taxon>
        <taxon>Embryophyta</taxon>
        <taxon>Tracheophyta</taxon>
        <taxon>Spermatophyta</taxon>
        <taxon>Magnoliopsida</taxon>
        <taxon>Liliopsida</taxon>
        <taxon>Poales</taxon>
        <taxon>Poaceae</taxon>
        <taxon>PACMAD clade</taxon>
        <taxon>Panicoideae</taxon>
        <taxon>Andropogonodae</taxon>
        <taxon>Andropogoneae</taxon>
        <taxon>Tripsacinae</taxon>
        <taxon>Zea</taxon>
    </lineage>
</organism>
<sequence>MGASWRLKQQLQTCQAAEGDVATLV</sequence>
<reference evidence="1" key="1">
    <citation type="journal article" date="2009" name="PLoS Genet.">
        <title>Sequencing, mapping, and analysis of 27,455 maize full-length cDNAs.</title>
        <authorList>
            <person name="Soderlund C."/>
            <person name="Descour A."/>
            <person name="Kudrna D."/>
            <person name="Bomhoff M."/>
            <person name="Boyd L."/>
            <person name="Currie J."/>
            <person name="Angelova A."/>
            <person name="Collura K."/>
            <person name="Wissotski M."/>
            <person name="Ashley E."/>
            <person name="Morrow D."/>
            <person name="Fernandes J."/>
            <person name="Walbot V."/>
            <person name="Yu Y."/>
        </authorList>
    </citation>
    <scope>NUCLEOTIDE SEQUENCE</scope>
    <source>
        <strain evidence="1">B73</strain>
    </source>
</reference>
<name>C4J893_MAIZE</name>
<reference evidence="1" key="2">
    <citation type="submission" date="2012-06" db="EMBL/GenBank/DDBJ databases">
        <authorList>
            <person name="Yu Y."/>
            <person name="Currie J."/>
            <person name="Lomeli R."/>
            <person name="Angelova A."/>
            <person name="Collura K."/>
            <person name="Wissotski M."/>
            <person name="Campos D."/>
            <person name="Kudrna D."/>
            <person name="Golser W."/>
            <person name="Ashely E."/>
            <person name="Descour A."/>
            <person name="Fernandes J."/>
            <person name="Soderlund C."/>
            <person name="Walbot V."/>
        </authorList>
    </citation>
    <scope>NUCLEOTIDE SEQUENCE</scope>
    <source>
        <strain evidence="1">B73</strain>
    </source>
</reference>
<proteinExistence type="evidence at transcript level"/>
<evidence type="ECO:0000313" key="1">
    <source>
        <dbReference type="EMBL" id="ACR37393.1"/>
    </source>
</evidence>
<dbReference type="EMBL" id="BT087040">
    <property type="protein sequence ID" value="ACR37393.1"/>
    <property type="molecule type" value="mRNA"/>
</dbReference>